<dbReference type="PROSITE" id="PS01040">
    <property type="entry name" value="SBP_BACTERIAL_5"/>
    <property type="match status" value="1"/>
</dbReference>
<evidence type="ECO:0000256" key="2">
    <source>
        <dbReference type="ARBA" id="ARBA00005695"/>
    </source>
</evidence>
<dbReference type="Gene3D" id="3.90.76.10">
    <property type="entry name" value="Dipeptide-binding Protein, Domain 1"/>
    <property type="match status" value="1"/>
</dbReference>
<dbReference type="Pfam" id="PF00496">
    <property type="entry name" value="SBP_bac_5"/>
    <property type="match status" value="1"/>
</dbReference>
<keyword evidence="3" id="KW-0813">Transport</keyword>
<dbReference type="GO" id="GO:0005886">
    <property type="term" value="C:plasma membrane"/>
    <property type="evidence" value="ECO:0007669"/>
    <property type="project" value="UniProtKB-SubCell"/>
</dbReference>
<comment type="subcellular location">
    <subcellularLocation>
        <location evidence="1">Cell membrane</location>
        <topology evidence="1">Lipid-anchor</topology>
    </subcellularLocation>
</comment>
<dbReference type="Gene3D" id="3.10.105.10">
    <property type="entry name" value="Dipeptide-binding Protein, Domain 3"/>
    <property type="match status" value="1"/>
</dbReference>
<dbReference type="PANTHER" id="PTHR30290:SF10">
    <property type="entry name" value="PERIPLASMIC OLIGOPEPTIDE-BINDING PROTEIN-RELATED"/>
    <property type="match status" value="1"/>
</dbReference>
<evidence type="ECO:0000256" key="3">
    <source>
        <dbReference type="ARBA" id="ARBA00022448"/>
    </source>
</evidence>
<evidence type="ECO:0000256" key="7">
    <source>
        <dbReference type="ARBA" id="ARBA00023288"/>
    </source>
</evidence>
<keyword evidence="4 8" id="KW-0732">Signal</keyword>
<evidence type="ECO:0000256" key="5">
    <source>
        <dbReference type="ARBA" id="ARBA00022856"/>
    </source>
</evidence>
<feature type="chain" id="PRO_5044859188" description="Solute-binding protein family 5 domain-containing protein" evidence="8">
    <location>
        <begin position="21"/>
        <end position="552"/>
    </location>
</feature>
<dbReference type="EMBL" id="JXLU01000126">
    <property type="protein sequence ID" value="KIO71535.1"/>
    <property type="molecule type" value="Genomic_DNA"/>
</dbReference>
<dbReference type="GO" id="GO:0015833">
    <property type="term" value="P:peptide transport"/>
    <property type="evidence" value="ECO:0007669"/>
    <property type="project" value="UniProtKB-KW"/>
</dbReference>
<gene>
    <name evidence="10" type="ORF">B4167_3664</name>
</gene>
<keyword evidence="5" id="KW-0653">Protein transport</keyword>
<dbReference type="PANTHER" id="PTHR30290">
    <property type="entry name" value="PERIPLASMIC BINDING COMPONENT OF ABC TRANSPORTER"/>
    <property type="match status" value="1"/>
</dbReference>
<organism evidence="10 11">
    <name type="scientific">Caldibacillus thermoamylovorans</name>
    <dbReference type="NCBI Taxonomy" id="35841"/>
    <lineage>
        <taxon>Bacteria</taxon>
        <taxon>Bacillati</taxon>
        <taxon>Bacillota</taxon>
        <taxon>Bacilli</taxon>
        <taxon>Bacillales</taxon>
        <taxon>Bacillaceae</taxon>
        <taxon>Caldibacillus</taxon>
    </lineage>
</organism>
<comment type="similarity">
    <text evidence="2">Belongs to the bacterial solute-binding protein 5 family.</text>
</comment>
<evidence type="ECO:0000256" key="8">
    <source>
        <dbReference type="SAM" id="SignalP"/>
    </source>
</evidence>
<dbReference type="Proteomes" id="UP000032076">
    <property type="component" value="Unassembled WGS sequence"/>
</dbReference>
<feature type="domain" description="Solute-binding protein family 5" evidence="9">
    <location>
        <begin position="84"/>
        <end position="471"/>
    </location>
</feature>
<dbReference type="InterPro" id="IPR000914">
    <property type="entry name" value="SBP_5_dom"/>
</dbReference>
<dbReference type="InterPro" id="IPR030678">
    <property type="entry name" value="Peptide/Ni-bd"/>
</dbReference>
<dbReference type="FunFam" id="3.90.76.10:FF:000001">
    <property type="entry name" value="Oligopeptide ABC transporter substrate-binding protein"/>
    <property type="match status" value="1"/>
</dbReference>
<comment type="caution">
    <text evidence="10">The sequence shown here is derived from an EMBL/GenBank/DDBJ whole genome shotgun (WGS) entry which is preliminary data.</text>
</comment>
<keyword evidence="5" id="KW-0571">Peptide transport</keyword>
<evidence type="ECO:0000256" key="6">
    <source>
        <dbReference type="ARBA" id="ARBA00023139"/>
    </source>
</evidence>
<dbReference type="InterPro" id="IPR023765">
    <property type="entry name" value="SBP_5_CS"/>
</dbReference>
<evidence type="ECO:0000259" key="9">
    <source>
        <dbReference type="Pfam" id="PF00496"/>
    </source>
</evidence>
<dbReference type="Gene3D" id="3.40.190.10">
    <property type="entry name" value="Periplasmic binding protein-like II"/>
    <property type="match status" value="1"/>
</dbReference>
<name>A0ABD4A4M7_9BACI</name>
<evidence type="ECO:0000313" key="11">
    <source>
        <dbReference type="Proteomes" id="UP000032076"/>
    </source>
</evidence>
<keyword evidence="7" id="KW-0449">Lipoprotein</keyword>
<feature type="signal peptide" evidence="8">
    <location>
        <begin position="1"/>
        <end position="20"/>
    </location>
</feature>
<protein>
    <recommendedName>
        <fullName evidence="9">Solute-binding protein family 5 domain-containing protein</fullName>
    </recommendedName>
</protein>
<dbReference type="PROSITE" id="PS51257">
    <property type="entry name" value="PROKAR_LIPOPROTEIN"/>
    <property type="match status" value="1"/>
</dbReference>
<keyword evidence="6" id="KW-0564">Palmitate</keyword>
<evidence type="ECO:0000256" key="4">
    <source>
        <dbReference type="ARBA" id="ARBA00022729"/>
    </source>
</evidence>
<evidence type="ECO:0000256" key="1">
    <source>
        <dbReference type="ARBA" id="ARBA00004193"/>
    </source>
</evidence>
<proteinExistence type="inferred from homology"/>
<reference evidence="10 11" key="1">
    <citation type="submission" date="2015-01" db="EMBL/GenBank/DDBJ databases">
        <title>Draft Genome Sequences of Four Bacillus thermoamylovorans Strains, Isolated From Food Products.</title>
        <authorList>
            <person name="Krawcyk A.O."/>
            <person name="Berendsen E.M."/>
            <person name="Eijlander R.T."/>
            <person name="de Jong A."/>
            <person name="Wells-Bennik M."/>
            <person name="Kuipers O.P."/>
        </authorList>
    </citation>
    <scope>NUCLEOTIDE SEQUENCE [LARGE SCALE GENOMIC DNA]</scope>
    <source>
        <strain evidence="10 11">B4167</strain>
    </source>
</reference>
<dbReference type="CDD" id="cd08504">
    <property type="entry name" value="PBP2_OppA"/>
    <property type="match status" value="1"/>
</dbReference>
<dbReference type="GO" id="GO:0030288">
    <property type="term" value="C:outer membrane-bounded periplasmic space"/>
    <property type="evidence" value="ECO:0007669"/>
    <property type="project" value="UniProtKB-ARBA"/>
</dbReference>
<dbReference type="PIRSF" id="PIRSF002741">
    <property type="entry name" value="MppA"/>
    <property type="match status" value="1"/>
</dbReference>
<dbReference type="SUPFAM" id="SSF53850">
    <property type="entry name" value="Periplasmic binding protein-like II"/>
    <property type="match status" value="1"/>
</dbReference>
<dbReference type="InterPro" id="IPR039424">
    <property type="entry name" value="SBP_5"/>
</dbReference>
<sequence length="552" mass="61832">MRLKRLFMLLSIGFIIIFLAACTSSGKENSPSTKQDKASSEKSVNFVNKENIPTMDPALATDESSFAFLRSTMGGLYRLNLDGKLVPELATDHEVSADGLTWTFKIRENAKWENGDPITANDFVYAWRRAIDPATGSEYGPYLMNNVIKNATAISNGEMSPDQLGVRAEDDFTLVVELENPTPYFENLTSFGTLFPLNQKFVEEQGDKFATSSDTLLASGPYKLTNWTSTSDSWELVKNDNYWDAETVQMDKIHFDVVKDPQTAANLYEEGSVDRVNLTSDLVDQYSGNDDFVTIPNTFVYFIKFNQQANDALANKNIRAAISRAFDKEAIVHEILNDGSIAANGLVPTGFVSMPESREDFRKVSGDLVTFDKTKAQEYWKKGLSEIGKDKVELELLADDDEATKSIVEYIANQLKTNLPGLTVTIKQVPKEQRLDLEDAGDYQMEVSRWGPDFEDPYTFMSLFTTDSGNNKMGYSNAEYDQLISETSTTLATDNEARYKNFVKAEKILFDDAAIAPIYQNARAELVNPKLTGVPNKPVVSAYEFKWLDIEE</sequence>
<evidence type="ECO:0000313" key="10">
    <source>
        <dbReference type="EMBL" id="KIO71535.1"/>
    </source>
</evidence>
<accession>A0ABD4A4M7</accession>
<dbReference type="RefSeq" id="WP_041846104.1">
    <property type="nucleotide sequence ID" value="NZ_JXLR01000090.1"/>
</dbReference>
<dbReference type="FunFam" id="3.10.105.10:FF:000001">
    <property type="entry name" value="Oligopeptide ABC transporter, oligopeptide-binding protein"/>
    <property type="match status" value="1"/>
</dbReference>
<dbReference type="AlphaFoldDB" id="A0ABD4A4M7"/>